<dbReference type="AlphaFoldDB" id="A0A3N2QCW9"/>
<keyword evidence="2" id="KW-1185">Reference proteome</keyword>
<name>A0A3N2QCW9_9BACT</name>
<proteinExistence type="predicted"/>
<dbReference type="RefSeq" id="WP_123662434.1">
    <property type="nucleotide sequence ID" value="NZ_RARA01000018.1"/>
</dbReference>
<organism evidence="1 2">
    <name type="scientific">Candidatus Cardinium hertigii</name>
    <dbReference type="NCBI Taxonomy" id="247481"/>
    <lineage>
        <taxon>Bacteria</taxon>
        <taxon>Pseudomonadati</taxon>
        <taxon>Bacteroidota</taxon>
        <taxon>Cytophagia</taxon>
        <taxon>Cytophagales</taxon>
        <taxon>Amoebophilaceae</taxon>
        <taxon>Candidatus Cardinium</taxon>
    </lineage>
</organism>
<sequence length="78" mass="9097">MAATHINEYKIIFKVLSIHMSKAIETFYYEESLTKWGRASHSFYQKKQKNKKNDTAKEFLATNPLSHAIRSPRSLQPP</sequence>
<comment type="caution">
    <text evidence="1">The sequence shown here is derived from an EMBL/GenBank/DDBJ whole genome shotgun (WGS) entry which is preliminary data.</text>
</comment>
<protein>
    <submittedName>
        <fullName evidence="1">Uncharacterized protein</fullName>
    </submittedName>
</protein>
<gene>
    <name evidence="1" type="ORF">EDM02_01265</name>
</gene>
<accession>A0A3N2QCW9</accession>
<reference evidence="1 2" key="1">
    <citation type="submission" date="2018-09" db="EMBL/GenBank/DDBJ databases">
        <title>Comparative Genomics of Wolbachia-Cardinium Dual Endosymbiosis in a Plant-Parasitic Nematode.</title>
        <authorList>
            <person name="Brown A.M.V."/>
            <person name="Wasala S.K."/>
            <person name="Howe D.K."/>
            <person name="Peetz A.B."/>
            <person name="Zasada I.A."/>
            <person name="Denver D.R."/>
        </authorList>
    </citation>
    <scope>NUCLEOTIDE SEQUENCE [LARGE SCALE GENOMIC DNA]</scope>
    <source>
        <strain evidence="1 2">Pp_1</strain>
    </source>
</reference>
<evidence type="ECO:0000313" key="2">
    <source>
        <dbReference type="Proteomes" id="UP000270927"/>
    </source>
</evidence>
<dbReference type="EMBL" id="RARA01000018">
    <property type="protein sequence ID" value="ROT47654.1"/>
    <property type="molecule type" value="Genomic_DNA"/>
</dbReference>
<evidence type="ECO:0000313" key="1">
    <source>
        <dbReference type="EMBL" id="ROT47654.1"/>
    </source>
</evidence>
<dbReference type="Proteomes" id="UP000270927">
    <property type="component" value="Unassembled WGS sequence"/>
</dbReference>